<dbReference type="PANTHER" id="PTHR43066:SF1">
    <property type="entry name" value="RHOMBOID PROTEIN 2"/>
    <property type="match status" value="1"/>
</dbReference>
<dbReference type="GO" id="GO:0004252">
    <property type="term" value="F:serine-type endopeptidase activity"/>
    <property type="evidence" value="ECO:0007669"/>
    <property type="project" value="InterPro"/>
</dbReference>
<reference evidence="10 11" key="1">
    <citation type="submission" date="2020-07" db="EMBL/GenBank/DDBJ databases">
        <title>Genomic characterization of Flavobacterium psychrophilum strains.</title>
        <authorList>
            <person name="Castillo D."/>
            <person name="Jorgensen J."/>
            <person name="Middelboe M."/>
        </authorList>
    </citation>
    <scope>NUCLEOTIDE SEQUENCE [LARGE SCALE GENOMIC DNA]</scope>
    <source>
        <strain evidence="10 11">FPS-R7</strain>
    </source>
</reference>
<keyword evidence="4 8" id="KW-0812">Transmembrane</keyword>
<evidence type="ECO:0000259" key="9">
    <source>
        <dbReference type="Pfam" id="PF01694"/>
    </source>
</evidence>
<dbReference type="Pfam" id="PF01694">
    <property type="entry name" value="Rhomboid"/>
    <property type="match status" value="1"/>
</dbReference>
<comment type="similarity">
    <text evidence="2">Belongs to the peptidase S54 family.</text>
</comment>
<gene>
    <name evidence="10" type="ORF">H0H26_13595</name>
</gene>
<accession>A0A8G2L8Z2</accession>
<evidence type="ECO:0000256" key="2">
    <source>
        <dbReference type="ARBA" id="ARBA00009045"/>
    </source>
</evidence>
<keyword evidence="6 8" id="KW-1133">Transmembrane helix</keyword>
<dbReference type="AlphaFoldDB" id="A0A8G2L8Z2"/>
<dbReference type="EMBL" id="CP059075">
    <property type="protein sequence ID" value="QRE05436.1"/>
    <property type="molecule type" value="Genomic_DNA"/>
</dbReference>
<evidence type="ECO:0000256" key="6">
    <source>
        <dbReference type="ARBA" id="ARBA00022989"/>
    </source>
</evidence>
<dbReference type="KEGG" id="fpk:IA06_06420"/>
<proteinExistence type="inferred from homology"/>
<comment type="subcellular location">
    <subcellularLocation>
        <location evidence="1">Membrane</location>
        <topology evidence="1">Multi-pass membrane protein</topology>
    </subcellularLocation>
</comment>
<dbReference type="KEGG" id="fpv:IA03_06480"/>
<dbReference type="KEGG" id="fpq:IB65_06370"/>
<feature type="transmembrane region" description="Helical" evidence="8">
    <location>
        <begin position="66"/>
        <end position="84"/>
    </location>
</feature>
<dbReference type="GO" id="GO:0006508">
    <property type="term" value="P:proteolysis"/>
    <property type="evidence" value="ECO:0007669"/>
    <property type="project" value="UniProtKB-KW"/>
</dbReference>
<dbReference type="Proteomes" id="UP000596329">
    <property type="component" value="Chromosome"/>
</dbReference>
<keyword evidence="7 8" id="KW-0472">Membrane</keyword>
<dbReference type="GO" id="GO:0016020">
    <property type="term" value="C:membrane"/>
    <property type="evidence" value="ECO:0007669"/>
    <property type="project" value="UniProtKB-SubCell"/>
</dbReference>
<keyword evidence="3 10" id="KW-0645">Protease</keyword>
<name>A0A8G2L8Z2_FLAPS</name>
<organism evidence="10 11">
    <name type="scientific">Flavobacterium psychrophilum</name>
    <dbReference type="NCBI Taxonomy" id="96345"/>
    <lineage>
        <taxon>Bacteria</taxon>
        <taxon>Pseudomonadati</taxon>
        <taxon>Bacteroidota</taxon>
        <taxon>Flavobacteriia</taxon>
        <taxon>Flavobacteriales</taxon>
        <taxon>Flavobacteriaceae</taxon>
        <taxon>Flavobacterium</taxon>
    </lineage>
</organism>
<dbReference type="RefSeq" id="WP_011963478.1">
    <property type="nucleotide sequence ID" value="NZ_BJSX01000049.1"/>
</dbReference>
<dbReference type="SUPFAM" id="SSF144091">
    <property type="entry name" value="Rhomboid-like"/>
    <property type="match status" value="1"/>
</dbReference>
<feature type="transmembrane region" description="Helical" evidence="8">
    <location>
        <begin position="138"/>
        <end position="157"/>
    </location>
</feature>
<protein>
    <submittedName>
        <fullName evidence="10">Rhomboid family intramembrane serine protease</fullName>
    </submittedName>
</protein>
<evidence type="ECO:0000256" key="5">
    <source>
        <dbReference type="ARBA" id="ARBA00022801"/>
    </source>
</evidence>
<evidence type="ECO:0000313" key="10">
    <source>
        <dbReference type="EMBL" id="QRE05436.1"/>
    </source>
</evidence>
<dbReference type="InterPro" id="IPR022764">
    <property type="entry name" value="Peptidase_S54_rhomboid_dom"/>
</dbReference>
<feature type="transmembrane region" description="Helical" evidence="8">
    <location>
        <begin position="12"/>
        <end position="33"/>
    </location>
</feature>
<feature type="transmembrane region" description="Helical" evidence="8">
    <location>
        <begin position="113"/>
        <end position="131"/>
    </location>
</feature>
<evidence type="ECO:0000256" key="8">
    <source>
        <dbReference type="SAM" id="Phobius"/>
    </source>
</evidence>
<evidence type="ECO:0000256" key="3">
    <source>
        <dbReference type="ARBA" id="ARBA00022670"/>
    </source>
</evidence>
<dbReference type="PANTHER" id="PTHR43066">
    <property type="entry name" value="RHOMBOID-RELATED PROTEIN"/>
    <property type="match status" value="1"/>
</dbReference>
<evidence type="ECO:0000256" key="4">
    <source>
        <dbReference type="ARBA" id="ARBA00022692"/>
    </source>
</evidence>
<evidence type="ECO:0000313" key="11">
    <source>
        <dbReference type="Proteomes" id="UP000596329"/>
    </source>
</evidence>
<evidence type="ECO:0000256" key="1">
    <source>
        <dbReference type="ARBA" id="ARBA00004141"/>
    </source>
</evidence>
<dbReference type="KEGG" id="fpw:IA04_06385"/>
<keyword evidence="5" id="KW-0378">Hydrolase</keyword>
<dbReference type="OMA" id="FSPFIHG"/>
<dbReference type="GeneID" id="66553251"/>
<feature type="transmembrane region" description="Helical" evidence="8">
    <location>
        <begin position="163"/>
        <end position="183"/>
    </location>
</feature>
<dbReference type="InterPro" id="IPR035952">
    <property type="entry name" value="Rhomboid-like_sf"/>
</dbReference>
<feature type="domain" description="Peptidase S54 rhomboid" evidence="9">
    <location>
        <begin position="52"/>
        <end position="183"/>
    </location>
</feature>
<dbReference type="Gene3D" id="1.20.1540.10">
    <property type="entry name" value="Rhomboid-like"/>
    <property type="match status" value="1"/>
</dbReference>
<sequence length="264" mass="30488">MKETDFKFSLSVLAWPLYLVLLLWLVYTVEIVFPGNFSHFGIWPRTVWGLRGIVLSPFLHGDIGHLFNNSIPLFVLVAALRFFYRRESLKVLILGVLFSGFGTWLIGRESYHIGASGLIYVLVSFIFFKGIQSGYFRLVALSLAIVVVYGGMIWFVFPSAEENISWEGHLSGFIAGYLLAFYTKRTKYEKPIRYDWERPDFDPSQDEFMKHFDDNGNFVPISRVVVEQELSSYFVFNPIVNYEFVKSKEANNFMNSPDRGDSSR</sequence>
<feature type="transmembrane region" description="Helical" evidence="8">
    <location>
        <begin position="91"/>
        <end position="107"/>
    </location>
</feature>
<evidence type="ECO:0000256" key="7">
    <source>
        <dbReference type="ARBA" id="ARBA00023136"/>
    </source>
</evidence>